<evidence type="ECO:0000313" key="2">
    <source>
        <dbReference type="EMBL" id="WOL16581.1"/>
    </source>
</evidence>
<dbReference type="Proteomes" id="UP001327560">
    <property type="component" value="Chromosome 8"/>
</dbReference>
<dbReference type="EMBL" id="CP136897">
    <property type="protein sequence ID" value="WOL16581.1"/>
    <property type="molecule type" value="Genomic_DNA"/>
</dbReference>
<evidence type="ECO:0000259" key="1">
    <source>
        <dbReference type="Pfam" id="PF13456"/>
    </source>
</evidence>
<gene>
    <name evidence="2" type="ORF">Cni_G25368</name>
</gene>
<dbReference type="AlphaFoldDB" id="A0AAQ3QKZ7"/>
<dbReference type="Gene3D" id="3.30.420.10">
    <property type="entry name" value="Ribonuclease H-like superfamily/Ribonuclease H"/>
    <property type="match status" value="1"/>
</dbReference>
<dbReference type="GO" id="GO:0003676">
    <property type="term" value="F:nucleic acid binding"/>
    <property type="evidence" value="ECO:0007669"/>
    <property type="project" value="InterPro"/>
</dbReference>
<proteinExistence type="predicted"/>
<dbReference type="InterPro" id="IPR012337">
    <property type="entry name" value="RNaseH-like_sf"/>
</dbReference>
<dbReference type="PANTHER" id="PTHR47723:SF19">
    <property type="entry name" value="POLYNUCLEOTIDYL TRANSFERASE, RIBONUCLEASE H-LIKE SUPERFAMILY PROTEIN"/>
    <property type="match status" value="1"/>
</dbReference>
<dbReference type="CDD" id="cd06222">
    <property type="entry name" value="RNase_H_like"/>
    <property type="match status" value="1"/>
</dbReference>
<feature type="domain" description="RNase H type-1" evidence="1">
    <location>
        <begin position="212"/>
        <end position="299"/>
    </location>
</feature>
<dbReference type="Pfam" id="PF13456">
    <property type="entry name" value="RVT_3"/>
    <property type="match status" value="1"/>
</dbReference>
<reference evidence="2 3" key="1">
    <citation type="submission" date="2023-10" db="EMBL/GenBank/DDBJ databases">
        <title>Chromosome-scale genome assembly provides insights into flower coloration mechanisms of Canna indica.</title>
        <authorList>
            <person name="Li C."/>
        </authorList>
    </citation>
    <scope>NUCLEOTIDE SEQUENCE [LARGE SCALE GENOMIC DNA]</scope>
    <source>
        <tissue evidence="2">Flower</tissue>
    </source>
</reference>
<dbReference type="InterPro" id="IPR053151">
    <property type="entry name" value="RNase_H-like"/>
</dbReference>
<keyword evidence="3" id="KW-1185">Reference proteome</keyword>
<dbReference type="PANTHER" id="PTHR47723">
    <property type="entry name" value="OS05G0353850 PROTEIN"/>
    <property type="match status" value="1"/>
</dbReference>
<dbReference type="GO" id="GO:0004523">
    <property type="term" value="F:RNA-DNA hybrid ribonuclease activity"/>
    <property type="evidence" value="ECO:0007669"/>
    <property type="project" value="InterPro"/>
</dbReference>
<dbReference type="SUPFAM" id="SSF53098">
    <property type="entry name" value="Ribonuclease H-like"/>
    <property type="match status" value="1"/>
</dbReference>
<accession>A0AAQ3QKZ7</accession>
<organism evidence="2 3">
    <name type="scientific">Canna indica</name>
    <name type="common">Indian-shot</name>
    <dbReference type="NCBI Taxonomy" id="4628"/>
    <lineage>
        <taxon>Eukaryota</taxon>
        <taxon>Viridiplantae</taxon>
        <taxon>Streptophyta</taxon>
        <taxon>Embryophyta</taxon>
        <taxon>Tracheophyta</taxon>
        <taxon>Spermatophyta</taxon>
        <taxon>Magnoliopsida</taxon>
        <taxon>Liliopsida</taxon>
        <taxon>Zingiberales</taxon>
        <taxon>Cannaceae</taxon>
        <taxon>Canna</taxon>
    </lineage>
</organism>
<evidence type="ECO:0000313" key="3">
    <source>
        <dbReference type="Proteomes" id="UP001327560"/>
    </source>
</evidence>
<protein>
    <submittedName>
        <fullName evidence="2">Ribonuclease H protein</fullName>
    </submittedName>
</protein>
<dbReference type="InterPro" id="IPR036397">
    <property type="entry name" value="RNaseH_sf"/>
</dbReference>
<sequence>MEQNDKNTKYFQNLVKFRKRRNVILEIETDDGIISNANELVGAFATWNLRWNKIPYSMHNQLTRSFSEREVINAINSLGKASIKKLRLGMKMKVGNGKNISLLNDPWIDRIPISRWPTFVNVSLLDKMQSVADLIENGAWNIDALQSLFNIELVKKVGLIYLEKYNSKDIWIWGFNDKGKLSSKIAYNYLKCNDKEISDELGKATHSCYSYMSVSDPLSIEIWAIWLSIIKAKALNIKYIKVFTDCLRAMHILKEDFKALWFLKDLIKEVWKIAKFFDSIDWLHLKRTSNMDAHKLANEGLRVLINNNSQVLNFTPLYIYSSMNLL</sequence>
<name>A0AAQ3QKZ7_9LILI</name>
<dbReference type="InterPro" id="IPR002156">
    <property type="entry name" value="RNaseH_domain"/>
</dbReference>
<dbReference type="InterPro" id="IPR044730">
    <property type="entry name" value="RNase_H-like_dom_plant"/>
</dbReference>